<organism evidence="2 3">
    <name type="scientific">Ceratotherium simum simum</name>
    <name type="common">Southern white rhinoceros</name>
    <dbReference type="NCBI Taxonomy" id="73337"/>
    <lineage>
        <taxon>Eukaryota</taxon>
        <taxon>Metazoa</taxon>
        <taxon>Chordata</taxon>
        <taxon>Craniata</taxon>
        <taxon>Vertebrata</taxon>
        <taxon>Euteleostomi</taxon>
        <taxon>Mammalia</taxon>
        <taxon>Eutheria</taxon>
        <taxon>Laurasiatheria</taxon>
        <taxon>Perissodactyla</taxon>
        <taxon>Rhinocerotidae</taxon>
        <taxon>Ceratotherium</taxon>
    </lineage>
</organism>
<dbReference type="InterPro" id="IPR051242">
    <property type="entry name" value="WD-EF-hand_domain"/>
</dbReference>
<dbReference type="PANTHER" id="PTHR44324">
    <property type="entry name" value="WD40 REPEAT DOMAIN 95"/>
    <property type="match status" value="1"/>
</dbReference>
<evidence type="ECO:0000313" key="2">
    <source>
        <dbReference type="Proteomes" id="UP000694910"/>
    </source>
</evidence>
<gene>
    <name evidence="3" type="primary">LOC106803891</name>
</gene>
<keyword evidence="2" id="KW-1185">Reference proteome</keyword>
<protein>
    <submittedName>
        <fullName evidence="3">Uncharacterized protein LOC106803891</fullName>
    </submittedName>
</protein>
<dbReference type="RefSeq" id="XP_014652314.1">
    <property type="nucleotide sequence ID" value="XM_014796828.1"/>
</dbReference>
<evidence type="ECO:0000313" key="3">
    <source>
        <dbReference type="RefSeq" id="XP_014652314.1"/>
    </source>
</evidence>
<dbReference type="InterPro" id="IPR036322">
    <property type="entry name" value="WD40_repeat_dom_sf"/>
</dbReference>
<name>A0ABM1DKI3_CERSS</name>
<sequence length="149" mass="16612">MWVIDMVCLHNMNLVAIASTDQKIEFFDISNHKCVRAFTFIDLDSCVLVMDYWSDYHRGVFCYGDTKGNVIVFTSDNVTNGLFNPQILPRASKWGSYDAGEWGRDGPALRHSSLSLPPCSEPQGSLAPSEAQAAVHVRTQLRAACGRQR</sequence>
<dbReference type="Proteomes" id="UP000694910">
    <property type="component" value="Unplaced"/>
</dbReference>
<dbReference type="GeneID" id="106803891"/>
<proteinExistence type="predicted"/>
<evidence type="ECO:0000256" key="1">
    <source>
        <dbReference type="ARBA" id="ARBA00022737"/>
    </source>
</evidence>
<reference evidence="3" key="1">
    <citation type="submission" date="2025-08" db="UniProtKB">
        <authorList>
            <consortium name="RefSeq"/>
        </authorList>
    </citation>
    <scope>IDENTIFICATION</scope>
</reference>
<keyword evidence="1" id="KW-0677">Repeat</keyword>
<dbReference type="SUPFAM" id="SSF50978">
    <property type="entry name" value="WD40 repeat-like"/>
    <property type="match status" value="1"/>
</dbReference>
<dbReference type="PANTHER" id="PTHR44324:SF6">
    <property type="entry name" value="EF-HAND CALCIUM BINDING DOMAIN 8"/>
    <property type="match status" value="1"/>
</dbReference>
<accession>A0ABM1DKI3</accession>